<dbReference type="EMBL" id="VSSQ01022854">
    <property type="protein sequence ID" value="MPM69409.1"/>
    <property type="molecule type" value="Genomic_DNA"/>
</dbReference>
<protein>
    <recommendedName>
        <fullName evidence="2">Small basic protein</fullName>
    </recommendedName>
</protein>
<organism evidence="1">
    <name type="scientific">bioreactor metagenome</name>
    <dbReference type="NCBI Taxonomy" id="1076179"/>
    <lineage>
        <taxon>unclassified sequences</taxon>
        <taxon>metagenomes</taxon>
        <taxon>ecological metagenomes</taxon>
    </lineage>
</organism>
<evidence type="ECO:0008006" key="2">
    <source>
        <dbReference type="Google" id="ProtNLM"/>
    </source>
</evidence>
<comment type="caution">
    <text evidence="1">The sequence shown here is derived from an EMBL/GenBank/DDBJ whole genome shotgun (WGS) entry which is preliminary data.</text>
</comment>
<dbReference type="NCBIfam" id="TIGR04137">
    <property type="entry name" value="Chlam_Ver_rRNA"/>
    <property type="match status" value="1"/>
</dbReference>
<evidence type="ECO:0000313" key="1">
    <source>
        <dbReference type="EMBL" id="MPM69409.1"/>
    </source>
</evidence>
<gene>
    <name evidence="1" type="ORF">SDC9_116354</name>
</gene>
<dbReference type="AlphaFoldDB" id="A0A645BVG4"/>
<name>A0A645BVG4_9ZZZZ</name>
<sequence length="50" mass="5798">MSQHASLRVGGKIRKKRNVMKRYERLNVLRAEGRIPEEKVLGLPKTKPVE</sequence>
<reference evidence="1" key="1">
    <citation type="submission" date="2019-08" db="EMBL/GenBank/DDBJ databases">
        <authorList>
            <person name="Kucharzyk K."/>
            <person name="Murdoch R.W."/>
            <person name="Higgins S."/>
            <person name="Loffler F."/>
        </authorList>
    </citation>
    <scope>NUCLEOTIDE SEQUENCE</scope>
</reference>
<accession>A0A645BVG4</accession>
<dbReference type="InterPro" id="IPR026405">
    <property type="entry name" value="Chlam/Ver/Plancto_rRNA"/>
</dbReference>
<proteinExistence type="predicted"/>